<evidence type="ECO:0000313" key="2">
    <source>
        <dbReference type="EMBL" id="ROL51502.1"/>
    </source>
</evidence>
<gene>
    <name evidence="2" type="ORF">DPX16_3191</name>
</gene>
<dbReference type="EMBL" id="RJVU01018580">
    <property type="protein sequence ID" value="ROL51502.1"/>
    <property type="molecule type" value="Genomic_DNA"/>
</dbReference>
<evidence type="ECO:0000313" key="3">
    <source>
        <dbReference type="Proteomes" id="UP000281406"/>
    </source>
</evidence>
<dbReference type="AlphaFoldDB" id="A0A3N0YZQ6"/>
<comment type="caution">
    <text evidence="2">The sequence shown here is derived from an EMBL/GenBank/DDBJ whole genome shotgun (WGS) entry which is preliminary data.</text>
</comment>
<proteinExistence type="predicted"/>
<dbReference type="Proteomes" id="UP000281406">
    <property type="component" value="Unassembled WGS sequence"/>
</dbReference>
<keyword evidence="3" id="KW-1185">Reference proteome</keyword>
<sequence length="117" mass="12841">MRIVSNGVQPYIVQTGVDTDGETQEELALRLLNNNKAGESHAAKMRIVSNGVQPYIDQTGVDTDGETQEEVTTFRRFGMVIGGDGNNLDDSIFPPHKPKDSELIPMQKTNLPSLTQL</sequence>
<reference evidence="2 3" key="1">
    <citation type="submission" date="2018-10" db="EMBL/GenBank/DDBJ databases">
        <title>Genome assembly for a Yunnan-Guizhou Plateau 3E fish, Anabarilius grahami (Regan), and its evolutionary and genetic applications.</title>
        <authorList>
            <person name="Jiang W."/>
        </authorList>
    </citation>
    <scope>NUCLEOTIDE SEQUENCE [LARGE SCALE GENOMIC DNA]</scope>
    <source>
        <strain evidence="2">AG-KIZ</strain>
        <tissue evidence="2">Muscle</tissue>
    </source>
</reference>
<evidence type="ECO:0000256" key="1">
    <source>
        <dbReference type="SAM" id="MobiDB-lite"/>
    </source>
</evidence>
<organism evidence="2 3">
    <name type="scientific">Anabarilius grahami</name>
    <name type="common">Kanglang fish</name>
    <name type="synonym">Barilius grahami</name>
    <dbReference type="NCBI Taxonomy" id="495550"/>
    <lineage>
        <taxon>Eukaryota</taxon>
        <taxon>Metazoa</taxon>
        <taxon>Chordata</taxon>
        <taxon>Craniata</taxon>
        <taxon>Vertebrata</taxon>
        <taxon>Euteleostomi</taxon>
        <taxon>Actinopterygii</taxon>
        <taxon>Neopterygii</taxon>
        <taxon>Teleostei</taxon>
        <taxon>Ostariophysi</taxon>
        <taxon>Cypriniformes</taxon>
        <taxon>Xenocyprididae</taxon>
        <taxon>Xenocypridinae</taxon>
        <taxon>Xenocypridinae incertae sedis</taxon>
        <taxon>Anabarilius</taxon>
    </lineage>
</organism>
<dbReference type="OrthoDB" id="10265409at2759"/>
<feature type="region of interest" description="Disordered" evidence="1">
    <location>
        <begin position="85"/>
        <end position="117"/>
    </location>
</feature>
<feature type="compositionally biased region" description="Polar residues" evidence="1">
    <location>
        <begin position="107"/>
        <end position="117"/>
    </location>
</feature>
<accession>A0A3N0YZQ6</accession>
<name>A0A3N0YZQ6_ANAGA</name>
<protein>
    <submittedName>
        <fullName evidence="2">Uncharacterized protein</fullName>
    </submittedName>
</protein>